<dbReference type="InterPro" id="IPR027408">
    <property type="entry name" value="PNPase/RNase_PH_dom_sf"/>
</dbReference>
<dbReference type="GO" id="GO:0035925">
    <property type="term" value="F:mRNA 3'-UTR AU-rich region binding"/>
    <property type="evidence" value="ECO:0007669"/>
    <property type="project" value="TreeGrafter"/>
</dbReference>
<name>A0A2R7Y4K0_9CREN</name>
<dbReference type="InterPro" id="IPR050590">
    <property type="entry name" value="Exosome_comp_Rrp42_subfam"/>
</dbReference>
<evidence type="ECO:0000313" key="9">
    <source>
        <dbReference type="Proteomes" id="UP000244093"/>
    </source>
</evidence>
<evidence type="ECO:0000256" key="5">
    <source>
        <dbReference type="SAM" id="MobiDB-lite"/>
    </source>
</evidence>
<feature type="region of interest" description="Disordered" evidence="5">
    <location>
        <begin position="277"/>
        <end position="297"/>
    </location>
</feature>
<dbReference type="CDD" id="cd11365">
    <property type="entry name" value="RNase_PH_archRRP42"/>
    <property type="match status" value="1"/>
</dbReference>
<feature type="domain" description="Exoribonuclease phosphorolytic" evidence="7">
    <location>
        <begin position="200"/>
        <end position="261"/>
    </location>
</feature>
<dbReference type="Proteomes" id="UP000244093">
    <property type="component" value="Unassembled WGS sequence"/>
</dbReference>
<dbReference type="SUPFAM" id="SSF54211">
    <property type="entry name" value="Ribosomal protein S5 domain 2-like"/>
    <property type="match status" value="1"/>
</dbReference>
<proteinExistence type="inferred from homology"/>
<comment type="subcellular location">
    <subcellularLocation>
        <location evidence="1 4">Cytoplasm</location>
    </subcellularLocation>
</comment>
<dbReference type="PANTHER" id="PTHR11097:SF8">
    <property type="entry name" value="EXOSOME COMPLEX COMPONENT RRP42"/>
    <property type="match status" value="1"/>
</dbReference>
<evidence type="ECO:0000259" key="7">
    <source>
        <dbReference type="Pfam" id="PF03725"/>
    </source>
</evidence>
<comment type="caution">
    <text evidence="8">The sequence shown here is derived from an EMBL/GenBank/DDBJ whole genome shotgun (WGS) entry which is preliminary data.</text>
</comment>
<dbReference type="InterPro" id="IPR020869">
    <property type="entry name" value="Rrp42_archaea"/>
</dbReference>
<evidence type="ECO:0000256" key="1">
    <source>
        <dbReference type="ARBA" id="ARBA00004496"/>
    </source>
</evidence>
<protein>
    <recommendedName>
        <fullName evidence="4">Exosome complex component Rrp42</fullName>
    </recommendedName>
</protein>
<dbReference type="PANTHER" id="PTHR11097">
    <property type="entry name" value="EXOSOME COMPLEX EXONUCLEASE RIBOSOMAL RNA PROCESSING PROTEIN"/>
    <property type="match status" value="1"/>
</dbReference>
<dbReference type="AlphaFoldDB" id="A0A2R7Y4K0"/>
<evidence type="ECO:0000256" key="3">
    <source>
        <dbReference type="ARBA" id="ARBA00022835"/>
    </source>
</evidence>
<comment type="function">
    <text evidence="4">Non-catalytic component of the exosome, which is a complex involved in RNA degradation. Contributes to the structuring of the Rrp41 active site.</text>
</comment>
<dbReference type="Gene3D" id="3.30.230.70">
    <property type="entry name" value="GHMP Kinase, N-terminal domain"/>
    <property type="match status" value="1"/>
</dbReference>
<dbReference type="InterPro" id="IPR036345">
    <property type="entry name" value="ExoRNase_PH_dom2_sf"/>
</dbReference>
<keyword evidence="3 4" id="KW-0271">Exosome</keyword>
<dbReference type="EMBL" id="NBVN01000004">
    <property type="protein sequence ID" value="PUA32450.1"/>
    <property type="molecule type" value="Genomic_DNA"/>
</dbReference>
<comment type="similarity">
    <text evidence="4">Belongs to the RNase PH family. Rrp42 subfamily.</text>
</comment>
<dbReference type="InterPro" id="IPR020568">
    <property type="entry name" value="Ribosomal_Su5_D2-typ_SF"/>
</dbReference>
<dbReference type="InterPro" id="IPR001247">
    <property type="entry name" value="ExoRNase_PH_dom1"/>
</dbReference>
<dbReference type="FunFam" id="3.30.230.70:FF:000017">
    <property type="entry name" value="Exosome complex component Rrp42"/>
    <property type="match status" value="1"/>
</dbReference>
<dbReference type="SUPFAM" id="SSF55666">
    <property type="entry name" value="Ribonuclease PH domain 2-like"/>
    <property type="match status" value="1"/>
</dbReference>
<keyword evidence="2 4" id="KW-0963">Cytoplasm</keyword>
<gene>
    <name evidence="4" type="primary">rrp42</name>
    <name evidence="8" type="ORF">B7O98_07300</name>
</gene>
<evidence type="ECO:0000259" key="6">
    <source>
        <dbReference type="Pfam" id="PF01138"/>
    </source>
</evidence>
<evidence type="ECO:0000313" key="8">
    <source>
        <dbReference type="EMBL" id="PUA32450.1"/>
    </source>
</evidence>
<evidence type="ECO:0000256" key="4">
    <source>
        <dbReference type="HAMAP-Rule" id="MF_00622"/>
    </source>
</evidence>
<feature type="domain" description="Exoribonuclease phosphorolytic" evidence="6">
    <location>
        <begin position="37"/>
        <end position="172"/>
    </location>
</feature>
<dbReference type="Pfam" id="PF03725">
    <property type="entry name" value="RNase_PH_C"/>
    <property type="match status" value="1"/>
</dbReference>
<dbReference type="Pfam" id="PF01138">
    <property type="entry name" value="RNase_PH"/>
    <property type="match status" value="1"/>
</dbReference>
<feature type="compositionally biased region" description="Basic and acidic residues" evidence="5">
    <location>
        <begin position="285"/>
        <end position="297"/>
    </location>
</feature>
<organism evidence="8 9">
    <name type="scientific">Zestosphaera tikiterensis</name>
    <dbReference type="NCBI Taxonomy" id="1973259"/>
    <lineage>
        <taxon>Archaea</taxon>
        <taxon>Thermoproteota</taxon>
        <taxon>Thermoprotei</taxon>
        <taxon>Desulfurococcales</taxon>
        <taxon>Desulfurococcaceae</taxon>
        <taxon>Zestosphaera</taxon>
    </lineage>
</organism>
<dbReference type="HAMAP" id="MF_00622">
    <property type="entry name" value="Exosome_Rrp42"/>
    <property type="match status" value="1"/>
</dbReference>
<comment type="subunit">
    <text evidence="4">Component of the archaeal exosome complex. Forms a hexameric ring-like arrangement composed of 3 Rrp41-Rrp42 heterodimers. The hexameric ring associates with a trimer of Rrp4 and/or Csl4 subunits.</text>
</comment>
<reference evidence="8 9" key="1">
    <citation type="journal article" date="2018" name="Syst. Appl. Microbiol.">
        <title>A new symbiotic nanoarchaeote (Candidatus Nanoclepta minutus) and its host (Zestosphaera tikiterensis gen. nov., sp. nov.) from a New Zealand hot spring.</title>
        <authorList>
            <person name="St John E."/>
            <person name="Liu Y."/>
            <person name="Podar M."/>
            <person name="Stott M.B."/>
            <person name="Meneghin J."/>
            <person name="Chen Z."/>
            <person name="Lagutin K."/>
            <person name="Mitchell K."/>
            <person name="Reysenbach A.L."/>
        </authorList>
    </citation>
    <scope>NUCLEOTIDE SEQUENCE [LARGE SCALE GENOMIC DNA]</scope>
    <source>
        <strain evidence="8">NZ3</strain>
    </source>
</reference>
<dbReference type="NCBIfam" id="NF003282">
    <property type="entry name" value="PRK04282.1-1"/>
    <property type="match status" value="1"/>
</dbReference>
<dbReference type="InterPro" id="IPR015847">
    <property type="entry name" value="ExoRNase_PH_dom2"/>
</dbReference>
<accession>A0A2R7Y4K0</accession>
<sequence>MSVTPSSPDVIIPKLKAETLSSIIKKGVRPDGRGLEDFRQIEIITNYLPKAEGSALVKLGETQVLVGVKLDVGTPYSDAPDEGVIVVSAEFVPTASPAFEPGPPDENAIELARVVDRVIRECRAIDLSQLVLIPGKKVWTVWIDIYVLDHDGNLIDASAIATLAALLTTKMPKAEVTGDQVVVDKSAYVGTLPISRKALTVTLGKINDALLVDPTLEEESVISSKLIVGVTEDGLIAGLQKSGMGFMDVNEVGKALDIALRKGLELISKVQEAIKEHTNTSNSENKVREENVSDESK</sequence>
<dbReference type="GO" id="GO:0016075">
    <property type="term" value="P:rRNA catabolic process"/>
    <property type="evidence" value="ECO:0007669"/>
    <property type="project" value="TreeGrafter"/>
</dbReference>
<evidence type="ECO:0000256" key="2">
    <source>
        <dbReference type="ARBA" id="ARBA00022490"/>
    </source>
</evidence>
<dbReference type="GO" id="GO:0000177">
    <property type="term" value="C:cytoplasmic exosome (RNase complex)"/>
    <property type="evidence" value="ECO:0007669"/>
    <property type="project" value="TreeGrafter"/>
</dbReference>